<organism evidence="1 2">
    <name type="scientific">Actinoplanes awajinensis subsp. mycoplanecinus</name>
    <dbReference type="NCBI Taxonomy" id="135947"/>
    <lineage>
        <taxon>Bacteria</taxon>
        <taxon>Bacillati</taxon>
        <taxon>Actinomycetota</taxon>
        <taxon>Actinomycetes</taxon>
        <taxon>Micromonosporales</taxon>
        <taxon>Micromonosporaceae</taxon>
        <taxon>Actinoplanes</taxon>
    </lineage>
</organism>
<dbReference type="EMBL" id="LLZH01000121">
    <property type="protein sequence ID" value="KUL34523.1"/>
    <property type="molecule type" value="Genomic_DNA"/>
</dbReference>
<dbReference type="OrthoDB" id="3613165at2"/>
<name>A0A0X3UPK0_9ACTN</name>
<reference evidence="1 2" key="1">
    <citation type="submission" date="2015-10" db="EMBL/GenBank/DDBJ databases">
        <authorList>
            <person name="Gilbert D.G."/>
        </authorList>
    </citation>
    <scope>NUCLEOTIDE SEQUENCE [LARGE SCALE GENOMIC DNA]</scope>
    <source>
        <strain evidence="1 2">NRRL B-16712</strain>
    </source>
</reference>
<dbReference type="AlphaFoldDB" id="A0A0X3UPK0"/>
<comment type="caution">
    <text evidence="1">The sequence shown here is derived from an EMBL/GenBank/DDBJ whole genome shotgun (WGS) entry which is preliminary data.</text>
</comment>
<keyword evidence="2" id="KW-1185">Reference proteome</keyword>
<evidence type="ECO:0000313" key="1">
    <source>
        <dbReference type="EMBL" id="KUL34523.1"/>
    </source>
</evidence>
<accession>A0A0X3UPK0</accession>
<dbReference type="Proteomes" id="UP000053244">
    <property type="component" value="Unassembled WGS sequence"/>
</dbReference>
<proteinExistence type="predicted"/>
<dbReference type="RefSeq" id="WP_067690595.1">
    <property type="nucleotide sequence ID" value="NZ_LLZH01000121.1"/>
</dbReference>
<gene>
    <name evidence="1" type="ORF">ADL15_15715</name>
</gene>
<evidence type="ECO:0000313" key="2">
    <source>
        <dbReference type="Proteomes" id="UP000053244"/>
    </source>
</evidence>
<sequence>MAALLAYRVPRSFSTGAHERDHAAVVRLAHDEVPFYRERLARAGATSDVPVPLPTADLDRLYHQLFPLGSPWLGQADPPAWVPDPAELPSALRLTERHRTDATVFELRAALLGGGRGRYRVLLNRDAVIDPFAPDPREAQAVAFAATRLATLVGTPGDLAAFRSAAGPTDATILPVRQCADIVAVTGEPGLLHDPYLGHLGAWAASCGHAHLDWRRFHATAVPAGVLVTKLRQRRPTLVHMLPAGADGLTVTSCPAHRTPVLVPRS</sequence>
<protein>
    <submittedName>
        <fullName evidence="1">Uncharacterized protein</fullName>
    </submittedName>
</protein>